<feature type="compositionally biased region" description="Basic and acidic residues" evidence="1">
    <location>
        <begin position="1"/>
        <end position="19"/>
    </location>
</feature>
<proteinExistence type="predicted"/>
<dbReference type="AlphaFoldDB" id="A0A7R8UV10"/>
<accession>A0A7R8UV10</accession>
<name>A0A7R8UV10_HERIL</name>
<protein>
    <submittedName>
        <fullName evidence="2">Uncharacterized protein</fullName>
    </submittedName>
</protein>
<keyword evidence="3" id="KW-1185">Reference proteome</keyword>
<evidence type="ECO:0000256" key="1">
    <source>
        <dbReference type="SAM" id="MobiDB-lite"/>
    </source>
</evidence>
<reference evidence="2 3" key="1">
    <citation type="submission" date="2020-11" db="EMBL/GenBank/DDBJ databases">
        <authorList>
            <person name="Wallbank WR R."/>
            <person name="Pardo Diaz C."/>
            <person name="Kozak K."/>
            <person name="Martin S."/>
            <person name="Jiggins C."/>
            <person name="Moest M."/>
            <person name="Warren A I."/>
            <person name="Generalovic N T."/>
            <person name="Byers J.R.P. K."/>
            <person name="Montejo-Kovacevich G."/>
            <person name="Yen C E."/>
        </authorList>
    </citation>
    <scope>NUCLEOTIDE SEQUENCE [LARGE SCALE GENOMIC DNA]</scope>
</reference>
<dbReference type="EMBL" id="LR899012">
    <property type="protein sequence ID" value="CAD7087625.1"/>
    <property type="molecule type" value="Genomic_DNA"/>
</dbReference>
<evidence type="ECO:0000313" key="2">
    <source>
        <dbReference type="EMBL" id="CAD7087625.1"/>
    </source>
</evidence>
<evidence type="ECO:0000313" key="3">
    <source>
        <dbReference type="Proteomes" id="UP000594454"/>
    </source>
</evidence>
<sequence>MEDENTVRENKSGKKRINDSDTNGNQDGHVNKIINDTTNGAMGITADKSKLNVYLLKNTPQPEKVEHIVAARPVVCIINNDLVQNILNSDEFKAMHKPVRPVPNTLTVDWNLIRMAVRSN</sequence>
<feature type="compositionally biased region" description="Polar residues" evidence="1">
    <location>
        <begin position="20"/>
        <end position="31"/>
    </location>
</feature>
<dbReference type="InParanoid" id="A0A7R8UV10"/>
<dbReference type="Proteomes" id="UP000594454">
    <property type="component" value="Chromosome 4"/>
</dbReference>
<organism evidence="2 3">
    <name type="scientific">Hermetia illucens</name>
    <name type="common">Black soldier fly</name>
    <dbReference type="NCBI Taxonomy" id="343691"/>
    <lineage>
        <taxon>Eukaryota</taxon>
        <taxon>Metazoa</taxon>
        <taxon>Ecdysozoa</taxon>
        <taxon>Arthropoda</taxon>
        <taxon>Hexapoda</taxon>
        <taxon>Insecta</taxon>
        <taxon>Pterygota</taxon>
        <taxon>Neoptera</taxon>
        <taxon>Endopterygota</taxon>
        <taxon>Diptera</taxon>
        <taxon>Brachycera</taxon>
        <taxon>Stratiomyomorpha</taxon>
        <taxon>Stratiomyidae</taxon>
        <taxon>Hermetiinae</taxon>
        <taxon>Hermetia</taxon>
    </lineage>
</organism>
<feature type="region of interest" description="Disordered" evidence="1">
    <location>
        <begin position="1"/>
        <end position="31"/>
    </location>
</feature>
<gene>
    <name evidence="2" type="ORF">HERILL_LOCUS10319</name>
</gene>